<dbReference type="Proteomes" id="UP001217178">
    <property type="component" value="Unassembled WGS sequence"/>
</dbReference>
<accession>A0ABT5LKC8</accession>
<keyword evidence="2" id="KW-1185">Reference proteome</keyword>
<reference evidence="1 2" key="1">
    <citation type="submission" date="2023-02" db="EMBL/GenBank/DDBJ databases">
        <title>Entomopathogenic bacteria.</title>
        <authorList>
            <person name="Machado R.A."/>
        </authorList>
    </citation>
    <scope>NUCLEOTIDE SEQUENCE [LARGE SCALE GENOMIC DNA]</scope>
    <source>
        <strain evidence="1 2">XENO-10</strain>
    </source>
</reference>
<protein>
    <recommendedName>
        <fullName evidence="3">Integrase</fullName>
    </recommendedName>
</protein>
<evidence type="ECO:0008006" key="3">
    <source>
        <dbReference type="Google" id="ProtNLM"/>
    </source>
</evidence>
<dbReference type="Gene3D" id="1.10.1240.50">
    <property type="match status" value="1"/>
</dbReference>
<organism evidence="1 2">
    <name type="scientific">Xenorhabdus yunnanensis</name>
    <dbReference type="NCBI Taxonomy" id="3025878"/>
    <lineage>
        <taxon>Bacteria</taxon>
        <taxon>Pseudomonadati</taxon>
        <taxon>Pseudomonadota</taxon>
        <taxon>Gammaproteobacteria</taxon>
        <taxon>Enterobacterales</taxon>
        <taxon>Morganellaceae</taxon>
        <taxon>Xenorhabdus</taxon>
    </lineage>
</organism>
<evidence type="ECO:0000313" key="1">
    <source>
        <dbReference type="EMBL" id="MDC9591581.1"/>
    </source>
</evidence>
<comment type="caution">
    <text evidence="1">The sequence shown here is derived from an EMBL/GenBank/DDBJ whole genome shotgun (WGS) entry which is preliminary data.</text>
</comment>
<dbReference type="EMBL" id="JAQRFI010000105">
    <property type="protein sequence ID" value="MDC9591581.1"/>
    <property type="molecule type" value="Genomic_DNA"/>
</dbReference>
<dbReference type="RefSeq" id="WP_273556795.1">
    <property type="nucleotide sequence ID" value="NZ_JAQRFI010000105.1"/>
</dbReference>
<proteinExistence type="predicted"/>
<evidence type="ECO:0000313" key="2">
    <source>
        <dbReference type="Proteomes" id="UP001217178"/>
    </source>
</evidence>
<gene>
    <name evidence="1" type="ORF">PSI23_20435</name>
</gene>
<sequence length="92" mass="10893">MYSKFVPHQKLMELRLQSRKRRREQKAVWRRDWITLPELRQRGWDTAAIKQLLGEPAPMTESGAPQNIRSYRRTDVEAVEKTAAFQAWVPLS</sequence>
<name>A0ABT5LKC8_9GAMM</name>